<dbReference type="AlphaFoldDB" id="A0A368XCY8"/>
<evidence type="ECO:0000313" key="3">
    <source>
        <dbReference type="Proteomes" id="UP000252585"/>
    </source>
</evidence>
<protein>
    <submittedName>
        <fullName evidence="2">Nuclease-like protein</fullName>
    </submittedName>
</protein>
<dbReference type="PROSITE" id="PS50965">
    <property type="entry name" value="NERD"/>
    <property type="match status" value="1"/>
</dbReference>
<dbReference type="InterPro" id="IPR011528">
    <property type="entry name" value="NERD"/>
</dbReference>
<dbReference type="OrthoDB" id="569879at2"/>
<dbReference type="Pfam" id="PF08378">
    <property type="entry name" value="NERD"/>
    <property type="match status" value="1"/>
</dbReference>
<gene>
    <name evidence="2" type="ORF">DFR57_11069</name>
</gene>
<dbReference type="Proteomes" id="UP000252585">
    <property type="component" value="Unassembled WGS sequence"/>
</dbReference>
<dbReference type="RefSeq" id="WP_114353516.1">
    <property type="nucleotide sequence ID" value="NZ_QPJJ01000010.1"/>
</dbReference>
<organism evidence="2 3">
    <name type="scientific">Saliterribacillus persicus</name>
    <dbReference type="NCBI Taxonomy" id="930114"/>
    <lineage>
        <taxon>Bacteria</taxon>
        <taxon>Bacillati</taxon>
        <taxon>Bacillota</taxon>
        <taxon>Bacilli</taxon>
        <taxon>Bacillales</taxon>
        <taxon>Bacillaceae</taxon>
        <taxon>Saliterribacillus</taxon>
    </lineage>
</organism>
<name>A0A368XCY8_9BACI</name>
<comment type="caution">
    <text evidence="2">The sequence shown here is derived from an EMBL/GenBank/DDBJ whole genome shotgun (WGS) entry which is preliminary data.</text>
</comment>
<dbReference type="EMBL" id="QPJJ01000010">
    <property type="protein sequence ID" value="RCW65852.1"/>
    <property type="molecule type" value="Genomic_DNA"/>
</dbReference>
<reference evidence="2 3" key="1">
    <citation type="submission" date="2018-07" db="EMBL/GenBank/DDBJ databases">
        <title>Genomic Encyclopedia of Type Strains, Phase IV (KMG-IV): sequencing the most valuable type-strain genomes for metagenomic binning, comparative biology and taxonomic classification.</title>
        <authorList>
            <person name="Goeker M."/>
        </authorList>
    </citation>
    <scope>NUCLEOTIDE SEQUENCE [LARGE SCALE GENOMIC DNA]</scope>
    <source>
        <strain evidence="2 3">DSM 27696</strain>
    </source>
</reference>
<sequence length="317" mass="37159">MIHLYPQKTMRLHQLDILQHRFDLHTYPKLEEAHGRELAGYLGENSLPYYVNLLSLGTHHDLYGLRLELAKQFFQIDGLILHENLIVILEVKHYKGTLAINNARQLLQYIDQEPIVYDHPLLQANLQKEQLRSLLHLHKFPQIPIHTLVIFTHPKVNLSFSLEEEPDMLPVQQLPFKLQQLFSKHPKKAWNCNQLAAATKKLLKLHRPATANVLEEFKLSPRQIRQGIFCPTCKPHVLQRIYGNWYCDKCKQKYPLAYHEALREFAHLFGPTINNKQARWFFRLESPSTTSRLLSAMNLNSRNACKNRSYDLTPLIK</sequence>
<evidence type="ECO:0000313" key="2">
    <source>
        <dbReference type="EMBL" id="RCW65852.1"/>
    </source>
</evidence>
<feature type="domain" description="NERD" evidence="1">
    <location>
        <begin position="39"/>
        <end position="154"/>
    </location>
</feature>
<keyword evidence="3" id="KW-1185">Reference proteome</keyword>
<accession>A0A368XCY8</accession>
<evidence type="ECO:0000259" key="1">
    <source>
        <dbReference type="PROSITE" id="PS50965"/>
    </source>
</evidence>
<proteinExistence type="predicted"/>